<evidence type="ECO:0000313" key="9">
    <source>
        <dbReference type="Proteomes" id="UP001597357"/>
    </source>
</evidence>
<dbReference type="RefSeq" id="WP_379044571.1">
    <property type="nucleotide sequence ID" value="NZ_JBHULZ010000023.1"/>
</dbReference>
<evidence type="ECO:0000256" key="6">
    <source>
        <dbReference type="SAM" id="Phobius"/>
    </source>
</evidence>
<dbReference type="InterPro" id="IPR007452">
    <property type="entry name" value="TamB_C"/>
</dbReference>
<keyword evidence="2 6" id="KW-0812">Transmembrane</keyword>
<keyword evidence="9" id="KW-1185">Reference proteome</keyword>
<dbReference type="Proteomes" id="UP001597357">
    <property type="component" value="Unassembled WGS sequence"/>
</dbReference>
<sequence>MTQQATKEKSKPNKKENTAMYKRVLRFIAKFFLVIFILFVLLLLFIRSPWGQSIIVNRVIDYVSGKTETVVQLDKLFITWQGNINLEGLYLEDKQGDTLLFTRQLEADIPLYPILSNNNLNINSLEWDGAVANIKRKDTLAGFNFQFLIEAFADSSQTQKNTSAENQNQPLKINLGDFYFSDFNFTYQDAVLGSDLKVKFNALDISMQQFDLEKQHYFIDKLHFQKALINYVQSEPQFIVQDTAQSDLPHLKMNEIRLKEVKFKYLDKPNQLKADVNLSDFLLSKGNLDLNQQKIEITKLGLVESNVSIDLPLTNNSESESQQVDKPSSTNIWPNWEVNLGNIDFENNQISYYQGNQKEQKNVFNPQAMRITGLYFKAKNLKLGKNKLVNLDLEKLIFEESSGFKLKEASFLAKITDEKLRLKRLKLGTNTSTLRGDLEINYANLNDFISDFDRADFQINIDNLQTQWKEANYFAPHLKQNEVFVRLEKNPLQAKLKAEGNLSALNIKQLNVSWGKDFSSRLKGVFSNINNIDQLEFDLPIFEITTRKSAIEQFIKPEDLGLKLPEEIELQSAFTGNVNAGEVDAFLETSLGSLQIEGEFSIDKIYGFDGEIKTTSIQLAQILRNEDFGNLSFTAQIKANGEQLNNLDAVLKTNFAELSYANYDFSALSLAANIKKGRGSIFAVFEDDNLNFEAQTQLVLDSIKSQVNFNLHLEGANLYALGLTNRDIRAKFDLSGYFKGNMQKYQSGLNLDNTVAVYDNRPYYLDDLAAYLAVDQDNTLLSVASNFLQINLDANDDPNVIDVALRKHINQYRGDSLQVSENETPVKINLTGRFKPTPIFKDIIFDGIKQMDSLGFSLAFNEAKNNVKGSINLPYLNYADNKLSNFKLAIEGNGATADLDLGFQAIEAGPFQIGKTNLLANYKDEKLYFSFKAFQENDVFYNLQSVLYQKEGYKHFQILPKDLKLAGKNWQVPPQNKIVFNDQEIEVEQMRFQHQEQVFTFHTERVENDFALALDWKNFKIENLFQYLNPKNSVATGLLDGEVKFINPLKENAFTADLQIANLHILENEIGVLKIDAQANDYKTYDLLAELKGDKIEAQLKGDYTIKESTTQYEFDLNLARLNLQLVQKFADSSIKEASGEVAAQIKLAQEENQLAYKGNINFLNAQVVPRALNTPYKLGKEKIGITKEQIDFNAFTIKDERENQFVVNGQILTKSLLNPEFDLSVKARDFLALNATEEDNDLFFGKAIFDLNAQVKGDLNFPKIQADLSVKEGTDITYIYPNVAANRITQDGVVVFVNKENPDNILTQKAKAEKNTLITGIELKSKLRVEPGASFKVILDERTNDNLEVVGQGELLFNIFKNGRTTLTGRYDISDGHYEMNLYNLVKRRFDLADNSSISWVGDPTDAQLDVTAIYQVKTSASALMASQTSNASLEVQNQFKQRIPFQVYLNVEGELLKPKLNFRLGIPEDQRGAFGGALYGRINQLNQQEDALNKQIFSLLVLNRFYPSSGSDGSSGGPATVARDNINDALSDQLNVFSDKLVGDTGIDLDFGLNSYTDYQGSTSESRTDLNISASKKLFNDRLIVQAGSQVGVQGDARPGEENPVIGNVSIEYLLAPSGRWRLRGFRKSEYENVIDGQVFVSGIALIFNREFNQFKELFKKELNNEKTSTPAPEEENKQKSNKVKATETSNEDQNE</sequence>
<proteinExistence type="predicted"/>
<evidence type="ECO:0000256" key="3">
    <source>
        <dbReference type="ARBA" id="ARBA00022989"/>
    </source>
</evidence>
<comment type="caution">
    <text evidence="8">The sequence shown here is derived from an EMBL/GenBank/DDBJ whole genome shotgun (WGS) entry which is preliminary data.</text>
</comment>
<protein>
    <submittedName>
        <fullName evidence="8">Translocation/assembly module TamB domain-containing protein</fullName>
    </submittedName>
</protein>
<keyword evidence="4 6" id="KW-0472">Membrane</keyword>
<accession>A0ABW5SBX2</accession>
<evidence type="ECO:0000256" key="4">
    <source>
        <dbReference type="ARBA" id="ARBA00023136"/>
    </source>
</evidence>
<evidence type="ECO:0000256" key="1">
    <source>
        <dbReference type="ARBA" id="ARBA00004167"/>
    </source>
</evidence>
<dbReference type="EMBL" id="JBHULZ010000023">
    <property type="protein sequence ID" value="MFD2697182.1"/>
    <property type="molecule type" value="Genomic_DNA"/>
</dbReference>
<evidence type="ECO:0000313" key="8">
    <source>
        <dbReference type="EMBL" id="MFD2697182.1"/>
    </source>
</evidence>
<reference evidence="9" key="1">
    <citation type="journal article" date="2019" name="Int. J. Syst. Evol. Microbiol.">
        <title>The Global Catalogue of Microorganisms (GCM) 10K type strain sequencing project: providing services to taxonomists for standard genome sequencing and annotation.</title>
        <authorList>
            <consortium name="The Broad Institute Genomics Platform"/>
            <consortium name="The Broad Institute Genome Sequencing Center for Infectious Disease"/>
            <person name="Wu L."/>
            <person name="Ma J."/>
        </authorList>
    </citation>
    <scope>NUCLEOTIDE SEQUENCE [LARGE SCALE GENOMIC DNA]</scope>
    <source>
        <strain evidence="9">KCTC 42255</strain>
    </source>
</reference>
<name>A0ABW5SBX2_9FLAO</name>
<dbReference type="Pfam" id="PF04357">
    <property type="entry name" value="TamB"/>
    <property type="match status" value="1"/>
</dbReference>
<evidence type="ECO:0000259" key="7">
    <source>
        <dbReference type="Pfam" id="PF04357"/>
    </source>
</evidence>
<evidence type="ECO:0000256" key="5">
    <source>
        <dbReference type="SAM" id="MobiDB-lite"/>
    </source>
</evidence>
<organism evidence="8 9">
    <name type="scientific">Mesonia sediminis</name>
    <dbReference type="NCBI Taxonomy" id="1703946"/>
    <lineage>
        <taxon>Bacteria</taxon>
        <taxon>Pseudomonadati</taxon>
        <taxon>Bacteroidota</taxon>
        <taxon>Flavobacteriia</taxon>
        <taxon>Flavobacteriales</taxon>
        <taxon>Flavobacteriaceae</taxon>
        <taxon>Mesonia</taxon>
    </lineage>
</organism>
<gene>
    <name evidence="8" type="ORF">ACFSQ0_04185</name>
</gene>
<evidence type="ECO:0000256" key="2">
    <source>
        <dbReference type="ARBA" id="ARBA00022692"/>
    </source>
</evidence>
<feature type="region of interest" description="Disordered" evidence="5">
    <location>
        <begin position="1666"/>
        <end position="1698"/>
    </location>
</feature>
<feature type="domain" description="Translocation and assembly module TamB C-terminal" evidence="7">
    <location>
        <begin position="1196"/>
        <end position="1654"/>
    </location>
</feature>
<feature type="transmembrane region" description="Helical" evidence="6">
    <location>
        <begin position="24"/>
        <end position="46"/>
    </location>
</feature>
<keyword evidence="3 6" id="KW-1133">Transmembrane helix</keyword>
<comment type="subcellular location">
    <subcellularLocation>
        <location evidence="1">Membrane</location>
        <topology evidence="1">Single-pass membrane protein</topology>
    </subcellularLocation>
</comment>